<dbReference type="PANTHER" id="PTHR48100:SF1">
    <property type="entry name" value="HISTIDINE PHOSPHATASE FAMILY PROTEIN-RELATED"/>
    <property type="match status" value="1"/>
</dbReference>
<dbReference type="SUPFAM" id="SSF53254">
    <property type="entry name" value="Phosphoglycerate mutase-like"/>
    <property type="match status" value="1"/>
</dbReference>
<reference evidence="1 2" key="1">
    <citation type="journal article" date="2020" name="ISME J.">
        <title>Comparative genomics reveals insights into cyanobacterial evolution and habitat adaptation.</title>
        <authorList>
            <person name="Chen M.Y."/>
            <person name="Teng W.K."/>
            <person name="Zhao L."/>
            <person name="Hu C.X."/>
            <person name="Zhou Y.K."/>
            <person name="Han B.P."/>
            <person name="Song L.R."/>
            <person name="Shu W.S."/>
        </authorList>
    </citation>
    <scope>NUCLEOTIDE SEQUENCE [LARGE SCALE GENOMIC DNA]</scope>
    <source>
        <strain evidence="1 2">FACHB-252</strain>
    </source>
</reference>
<evidence type="ECO:0000313" key="2">
    <source>
        <dbReference type="Proteomes" id="UP000606396"/>
    </source>
</evidence>
<dbReference type="CDD" id="cd07067">
    <property type="entry name" value="HP_PGM_like"/>
    <property type="match status" value="1"/>
</dbReference>
<dbReference type="RefSeq" id="WP_190952063.1">
    <property type="nucleotide sequence ID" value="NZ_JACJTC010000025.1"/>
</dbReference>
<dbReference type="InterPro" id="IPR013078">
    <property type="entry name" value="His_Pase_superF_clade-1"/>
</dbReference>
<name>A0ABR8HIH3_NOSPU</name>
<sequence>MQRLILVRHSLPEKIVDVPAREWRLSAEGKQRSRVLADKLADFQPGIIAASTEPKAIETAQIIAQKFNKPVEIFAGLNEHDRSNFGFVEEKKFFETLEAFFATPDKLVMGLETATRAFQRFQQTIKNILAKTPDGDVMIVSHGTVMTLFIADCTGQEPFPFWRQLEQPMAIVLPLPDFNSLEIITFTSNQL</sequence>
<protein>
    <submittedName>
        <fullName evidence="1">Histidine phosphatase family protein</fullName>
    </submittedName>
</protein>
<dbReference type="Gene3D" id="3.40.50.1240">
    <property type="entry name" value="Phosphoglycerate mutase-like"/>
    <property type="match status" value="1"/>
</dbReference>
<accession>A0ABR8HIH3</accession>
<proteinExistence type="predicted"/>
<dbReference type="EMBL" id="JACJTC010000025">
    <property type="protein sequence ID" value="MBD2615338.1"/>
    <property type="molecule type" value="Genomic_DNA"/>
</dbReference>
<dbReference type="PANTHER" id="PTHR48100">
    <property type="entry name" value="BROAD-SPECIFICITY PHOSPHATASE YOR283W-RELATED"/>
    <property type="match status" value="1"/>
</dbReference>
<dbReference type="InterPro" id="IPR050275">
    <property type="entry name" value="PGM_Phosphatase"/>
</dbReference>
<comment type="caution">
    <text evidence="1">The sequence shown here is derived from an EMBL/GenBank/DDBJ whole genome shotgun (WGS) entry which is preliminary data.</text>
</comment>
<organism evidence="1 2">
    <name type="scientific">Nostoc punctiforme FACHB-252</name>
    <dbReference type="NCBI Taxonomy" id="1357509"/>
    <lineage>
        <taxon>Bacteria</taxon>
        <taxon>Bacillati</taxon>
        <taxon>Cyanobacteriota</taxon>
        <taxon>Cyanophyceae</taxon>
        <taxon>Nostocales</taxon>
        <taxon>Nostocaceae</taxon>
        <taxon>Nostoc</taxon>
    </lineage>
</organism>
<dbReference type="Proteomes" id="UP000606396">
    <property type="component" value="Unassembled WGS sequence"/>
</dbReference>
<dbReference type="InterPro" id="IPR029033">
    <property type="entry name" value="His_PPase_superfam"/>
</dbReference>
<dbReference type="Pfam" id="PF00300">
    <property type="entry name" value="His_Phos_1"/>
    <property type="match status" value="1"/>
</dbReference>
<evidence type="ECO:0000313" key="1">
    <source>
        <dbReference type="EMBL" id="MBD2615338.1"/>
    </source>
</evidence>
<keyword evidence="2" id="KW-1185">Reference proteome</keyword>
<gene>
    <name evidence="1" type="ORF">H6G94_29490</name>
</gene>